<dbReference type="PANTHER" id="PTHR46409">
    <property type="entry name" value="HTH PSQ-TYPE DOMAIN-CONTAINING PROTEIN"/>
    <property type="match status" value="1"/>
</dbReference>
<dbReference type="PANTHER" id="PTHR46409:SF1">
    <property type="entry name" value="HTH PSQ-TYPE DOMAIN-CONTAINING PROTEIN"/>
    <property type="match status" value="1"/>
</dbReference>
<name>A0A4Y2ME64_ARAVE</name>
<organism evidence="1 2">
    <name type="scientific">Araneus ventricosus</name>
    <name type="common">Orbweaver spider</name>
    <name type="synonym">Epeira ventricosa</name>
    <dbReference type="NCBI Taxonomy" id="182803"/>
    <lineage>
        <taxon>Eukaryota</taxon>
        <taxon>Metazoa</taxon>
        <taxon>Ecdysozoa</taxon>
        <taxon>Arthropoda</taxon>
        <taxon>Chelicerata</taxon>
        <taxon>Arachnida</taxon>
        <taxon>Araneae</taxon>
        <taxon>Araneomorphae</taxon>
        <taxon>Entelegynae</taxon>
        <taxon>Araneoidea</taxon>
        <taxon>Araneidae</taxon>
        <taxon>Araneus</taxon>
    </lineage>
</organism>
<proteinExistence type="predicted"/>
<accession>A0A4Y2ME64</accession>
<evidence type="ECO:0000313" key="1">
    <source>
        <dbReference type="EMBL" id="GBN24700.1"/>
    </source>
</evidence>
<comment type="caution">
    <text evidence="1">The sequence shown here is derived from an EMBL/GenBank/DDBJ whole genome shotgun (WGS) entry which is preliminary data.</text>
</comment>
<dbReference type="OrthoDB" id="8023395at2759"/>
<reference evidence="1 2" key="1">
    <citation type="journal article" date="2019" name="Sci. Rep.">
        <title>Orb-weaving spider Araneus ventricosus genome elucidates the spidroin gene catalogue.</title>
        <authorList>
            <person name="Kono N."/>
            <person name="Nakamura H."/>
            <person name="Ohtoshi R."/>
            <person name="Moran D.A.P."/>
            <person name="Shinohara A."/>
            <person name="Yoshida Y."/>
            <person name="Fujiwara M."/>
            <person name="Mori M."/>
            <person name="Tomita M."/>
            <person name="Arakawa K."/>
        </authorList>
    </citation>
    <scope>NUCLEOTIDE SEQUENCE [LARGE SCALE GENOMIC DNA]</scope>
</reference>
<evidence type="ECO:0000313" key="2">
    <source>
        <dbReference type="Proteomes" id="UP000499080"/>
    </source>
</evidence>
<dbReference type="Proteomes" id="UP000499080">
    <property type="component" value="Unassembled WGS sequence"/>
</dbReference>
<sequence>MPESSCLHEPWQAEQSKLVDQCKQNSKTVHRTGQQSSIADGSRHVFQTIYRSRYLPRKYQAVVHSSIQTNAYFGLPENILPAIMTDFRLAVRQDALNKILSSRQDEVENVHHSIRYNIIPQLNFEAEDYTDMILWESTDVSITVPPVLRNTSNEELIDKLSP</sequence>
<keyword evidence="2" id="KW-1185">Reference proteome</keyword>
<dbReference type="AlphaFoldDB" id="A0A4Y2ME64"/>
<dbReference type="EMBL" id="BGPR01007155">
    <property type="protein sequence ID" value="GBN24700.1"/>
    <property type="molecule type" value="Genomic_DNA"/>
</dbReference>
<protein>
    <submittedName>
        <fullName evidence="1">Uncharacterized protein</fullName>
    </submittedName>
</protein>
<gene>
    <name evidence="1" type="ORF">AVEN_21547_1</name>
</gene>